<dbReference type="Proteomes" id="UP000023152">
    <property type="component" value="Unassembled WGS sequence"/>
</dbReference>
<evidence type="ECO:0000256" key="2">
    <source>
        <dbReference type="SAM" id="MobiDB-lite"/>
    </source>
</evidence>
<reference evidence="3 4" key="1">
    <citation type="journal article" date="2013" name="Curr. Biol.">
        <title>The Genome of the Foraminiferan Reticulomyxa filosa.</title>
        <authorList>
            <person name="Glockner G."/>
            <person name="Hulsmann N."/>
            <person name="Schleicher M."/>
            <person name="Noegel A.A."/>
            <person name="Eichinger L."/>
            <person name="Gallinger C."/>
            <person name="Pawlowski J."/>
            <person name="Sierra R."/>
            <person name="Euteneuer U."/>
            <person name="Pillet L."/>
            <person name="Moustafa A."/>
            <person name="Platzer M."/>
            <person name="Groth M."/>
            <person name="Szafranski K."/>
            <person name="Schliwa M."/>
        </authorList>
    </citation>
    <scope>NUCLEOTIDE SEQUENCE [LARGE SCALE GENOMIC DNA]</scope>
</reference>
<dbReference type="InterPro" id="IPR036322">
    <property type="entry name" value="WD40_repeat_dom_sf"/>
</dbReference>
<dbReference type="EMBL" id="ASPP01020893">
    <property type="protein sequence ID" value="ETO13018.1"/>
    <property type="molecule type" value="Genomic_DNA"/>
</dbReference>
<dbReference type="OrthoDB" id="270624at2759"/>
<comment type="caution">
    <text evidence="3">The sequence shown here is derived from an EMBL/GenBank/DDBJ whole genome shotgun (WGS) entry which is preliminary data.</text>
</comment>
<feature type="repeat" description="WD" evidence="1">
    <location>
        <begin position="347"/>
        <end position="389"/>
    </location>
</feature>
<dbReference type="OMA" id="PSWVATH"/>
<accession>X6MG68</accession>
<feature type="compositionally biased region" description="Basic and acidic residues" evidence="2">
    <location>
        <begin position="61"/>
        <end position="87"/>
    </location>
</feature>
<feature type="region of interest" description="Disordered" evidence="2">
    <location>
        <begin position="1"/>
        <end position="104"/>
    </location>
</feature>
<proteinExistence type="predicted"/>
<dbReference type="InterPro" id="IPR015943">
    <property type="entry name" value="WD40/YVTN_repeat-like_dom_sf"/>
</dbReference>
<feature type="compositionally biased region" description="Basic and acidic residues" evidence="2">
    <location>
        <begin position="12"/>
        <end position="38"/>
    </location>
</feature>
<dbReference type="InterPro" id="IPR001680">
    <property type="entry name" value="WD40_rpt"/>
</dbReference>
<dbReference type="InterPro" id="IPR044285">
    <property type="entry name" value="PWP1"/>
</dbReference>
<dbReference type="GO" id="GO:0006364">
    <property type="term" value="P:rRNA processing"/>
    <property type="evidence" value="ECO:0007669"/>
    <property type="project" value="InterPro"/>
</dbReference>
<gene>
    <name evidence="3" type="ORF">RFI_24356</name>
</gene>
<keyword evidence="4" id="KW-1185">Reference proteome</keyword>
<dbReference type="GO" id="GO:0005634">
    <property type="term" value="C:nucleus"/>
    <property type="evidence" value="ECO:0007669"/>
    <property type="project" value="TreeGrafter"/>
</dbReference>
<organism evidence="3 4">
    <name type="scientific">Reticulomyxa filosa</name>
    <dbReference type="NCBI Taxonomy" id="46433"/>
    <lineage>
        <taxon>Eukaryota</taxon>
        <taxon>Sar</taxon>
        <taxon>Rhizaria</taxon>
        <taxon>Retaria</taxon>
        <taxon>Foraminifera</taxon>
        <taxon>Monothalamids</taxon>
        <taxon>Reticulomyxidae</taxon>
        <taxon>Reticulomyxa</taxon>
    </lineage>
</organism>
<evidence type="ECO:0000256" key="1">
    <source>
        <dbReference type="PROSITE-ProRule" id="PRU00221"/>
    </source>
</evidence>
<dbReference type="SUPFAM" id="SSF50978">
    <property type="entry name" value="WD40 repeat-like"/>
    <property type="match status" value="1"/>
</dbReference>
<dbReference type="SMART" id="SM00320">
    <property type="entry name" value="WD40"/>
    <property type="match status" value="3"/>
</dbReference>
<evidence type="ECO:0000313" key="4">
    <source>
        <dbReference type="Proteomes" id="UP000023152"/>
    </source>
</evidence>
<feature type="region of interest" description="Disordered" evidence="2">
    <location>
        <begin position="275"/>
        <end position="311"/>
    </location>
</feature>
<dbReference type="Gene3D" id="2.130.10.10">
    <property type="entry name" value="YVTN repeat-like/Quinoprotein amine dehydrogenase"/>
    <property type="match status" value="1"/>
</dbReference>
<dbReference type="AlphaFoldDB" id="X6MG68"/>
<dbReference type="PANTHER" id="PTHR14091">
    <property type="entry name" value="PERIODIC TRYPTOPHAN PROTEIN 1"/>
    <property type="match status" value="1"/>
</dbReference>
<dbReference type="PANTHER" id="PTHR14091:SF0">
    <property type="entry name" value="PERIODIC TRYPTOPHAN PROTEIN 1 HOMOLOG"/>
    <property type="match status" value="1"/>
</dbReference>
<feature type="compositionally biased region" description="Acidic residues" evidence="2">
    <location>
        <begin position="88"/>
        <end position="97"/>
    </location>
</feature>
<keyword evidence="1" id="KW-0853">WD repeat</keyword>
<name>X6MG68_RETFI</name>
<dbReference type="PROSITE" id="PS50294">
    <property type="entry name" value="WD_REPEATS_REGION"/>
    <property type="match status" value="1"/>
</dbReference>
<sequence length="493" mass="57146">MVIDDGTIEAFLNDKEKEKFHKFSDDTKRNEQDQKAKSNDGANNFLAEDEENQENSSNNEESEKSKNSKDNEESEKSENSKDTKKDNEENENSSDDEPNLKPENFENEEDFIDAVMDGYDDESVLLSFCICLLNEDWLEFCEMKKKQANKIAKNQKKKKKKEWDDIDNDSELSDLEIREEDELFVLCGSDEAQEVFTCEINTFDTKLRTYFTHHEIILSTFPLCCCWLNFTPFQDSNSEQGNYLAVGTVEEGIEIYNLDVVDYVEPIAMLGGRSKKRNKVNSKTKNQDNDASQQLQSKDDQDDKDVNSEDENTLLEDEIKEYYDMNPSTRFKMEVEDKELLFGTLTSDSHEDSVLCLDWHSKSPHTLMSGGADGHLKQWDLSFCKSVKTWSYEEYHKGKIQCLRIHPIEWNLVLSGSTDKTIRLCDTKSSNSKIWNFFHCDIESLQWHPRTPTMFVAGLENGKLVFVDFRKEDKPLLEIELSAFENTNIHVII</sequence>
<feature type="compositionally biased region" description="Basic and acidic residues" evidence="2">
    <location>
        <begin position="297"/>
        <end position="307"/>
    </location>
</feature>
<protein>
    <submittedName>
        <fullName evidence="3">Uncharacterized protein</fullName>
    </submittedName>
</protein>
<dbReference type="PROSITE" id="PS50082">
    <property type="entry name" value="WD_REPEATS_2"/>
    <property type="match status" value="1"/>
</dbReference>
<dbReference type="Pfam" id="PF00400">
    <property type="entry name" value="WD40"/>
    <property type="match status" value="1"/>
</dbReference>
<evidence type="ECO:0000313" key="3">
    <source>
        <dbReference type="EMBL" id="ETO13018.1"/>
    </source>
</evidence>